<keyword evidence="10 13" id="KW-0472">Membrane</keyword>
<dbReference type="GO" id="GO:0015293">
    <property type="term" value="F:symporter activity"/>
    <property type="evidence" value="ECO:0007669"/>
    <property type="project" value="UniProtKB-KW"/>
</dbReference>
<feature type="transmembrane region" description="Helical" evidence="13">
    <location>
        <begin position="6"/>
        <end position="23"/>
    </location>
</feature>
<organism evidence="14 16">
    <name type="scientific">Halarchaeum rubridurum</name>
    <dbReference type="NCBI Taxonomy" id="489911"/>
    <lineage>
        <taxon>Archaea</taxon>
        <taxon>Methanobacteriati</taxon>
        <taxon>Methanobacteriota</taxon>
        <taxon>Stenosarchaea group</taxon>
        <taxon>Halobacteria</taxon>
        <taxon>Halobacteriales</taxon>
        <taxon>Halobacteriaceae</taxon>
    </lineage>
</organism>
<dbReference type="CDD" id="cd11474">
    <property type="entry name" value="SLC5sbd_CHT"/>
    <property type="match status" value="1"/>
</dbReference>
<keyword evidence="3" id="KW-0813">Transport</keyword>
<dbReference type="InterPro" id="IPR018212">
    <property type="entry name" value="Na/solute_symporter_CS"/>
</dbReference>
<dbReference type="InterPro" id="IPR038377">
    <property type="entry name" value="Na/Glc_symporter_sf"/>
</dbReference>
<evidence type="ECO:0000256" key="9">
    <source>
        <dbReference type="ARBA" id="ARBA00023065"/>
    </source>
</evidence>
<keyword evidence="4" id="KW-1003">Cell membrane</keyword>
<feature type="transmembrane region" description="Helical" evidence="13">
    <location>
        <begin position="183"/>
        <end position="202"/>
    </location>
</feature>
<comment type="caution">
    <text evidence="14">The sequence shown here is derived from an EMBL/GenBank/DDBJ whole genome shotgun (WGS) entry which is preliminary data.</text>
</comment>
<sequence length="515" mass="53704">MSPIVIGLIGIVVLMLGVGFYVSRKVKGDSVNYIVAGRGLILPLAAATLMAQSLDSNATLGNTDLVASAGFWAGAALPVGLATCLFLTGLFFAKPMNRMNLVTLPDFYRRKYGRVVEVLSSGVMLLAYAFLLAGNLVAGGYLFQIFLGFDYTIGVVAIAAIIFSYTVAGGLFSVAYTDVIQAGIALVGSLALIVYVATHYGLTVPSGMGPTAFGQLTNPAQGAYINWASIIALGLGDIVAIDFMERVFAADDPETAQKACFIGSAGTLIIGIPFSVVALSMPSILSSLGVQSGSEAMLYTLLQTGVPTWLAVLVLGGIVAASFSTGDGAILGTSAVLARNVVGIRVDESAHEDEHAAADADDDLVDTDADKLLTTTRLMAVPVTVLGVFFALQVAQTGMLLLLAFDVMLAALLVPFVFGLFKPDFATRQAALASILTGSLTRLVLFALVPTTYAIPNSLLYIQNPWFTPAFDGLPTFIAPALALVTYVGVAAVTEDAEVEERARTHAGAAEPMDD</sequence>
<keyword evidence="5 13" id="KW-0812">Transmembrane</keyword>
<feature type="transmembrane region" description="Helical" evidence="13">
    <location>
        <begin position="114"/>
        <end position="133"/>
    </location>
</feature>
<dbReference type="AlphaFoldDB" id="A0A830G071"/>
<dbReference type="Proteomes" id="UP000614609">
    <property type="component" value="Unassembled WGS sequence"/>
</dbReference>
<name>A0A830G071_9EURY</name>
<feature type="transmembrane region" description="Helical" evidence="13">
    <location>
        <begin position="433"/>
        <end position="455"/>
    </location>
</feature>
<keyword evidence="16" id="KW-1185">Reference proteome</keyword>
<evidence type="ECO:0000256" key="8">
    <source>
        <dbReference type="ARBA" id="ARBA00023053"/>
    </source>
</evidence>
<evidence type="ECO:0000256" key="1">
    <source>
        <dbReference type="ARBA" id="ARBA00004651"/>
    </source>
</evidence>
<evidence type="ECO:0000256" key="10">
    <source>
        <dbReference type="ARBA" id="ARBA00023136"/>
    </source>
</evidence>
<feature type="transmembrane region" description="Helical" evidence="13">
    <location>
        <begin position="401"/>
        <end position="421"/>
    </location>
</feature>
<evidence type="ECO:0000256" key="6">
    <source>
        <dbReference type="ARBA" id="ARBA00022847"/>
    </source>
</evidence>
<evidence type="ECO:0000313" key="15">
    <source>
        <dbReference type="EMBL" id="MBP1955131.1"/>
    </source>
</evidence>
<dbReference type="EMBL" id="JAGGKO010000003">
    <property type="protein sequence ID" value="MBP1955131.1"/>
    <property type="molecule type" value="Genomic_DNA"/>
</dbReference>
<dbReference type="RefSeq" id="WP_188872234.1">
    <property type="nucleotide sequence ID" value="NZ_BMOO01000004.1"/>
</dbReference>
<keyword evidence="6" id="KW-0769">Symport</keyword>
<comment type="subcellular location">
    <subcellularLocation>
        <location evidence="1">Cell membrane</location>
        <topology evidence="1">Multi-pass membrane protein</topology>
    </subcellularLocation>
</comment>
<keyword evidence="7 13" id="KW-1133">Transmembrane helix</keyword>
<reference evidence="14" key="1">
    <citation type="journal article" date="2014" name="Int. J. Syst. Evol. Microbiol.">
        <title>Complete genome sequence of Corynebacterium casei LMG S-19264T (=DSM 44701T), isolated from a smear-ripened cheese.</title>
        <authorList>
            <consortium name="US DOE Joint Genome Institute (JGI-PGF)"/>
            <person name="Walter F."/>
            <person name="Albersmeier A."/>
            <person name="Kalinowski J."/>
            <person name="Ruckert C."/>
        </authorList>
    </citation>
    <scope>NUCLEOTIDE SEQUENCE</scope>
    <source>
        <strain evidence="14">JCM 16108</strain>
    </source>
</reference>
<evidence type="ECO:0000256" key="13">
    <source>
        <dbReference type="SAM" id="Phobius"/>
    </source>
</evidence>
<evidence type="ECO:0000256" key="7">
    <source>
        <dbReference type="ARBA" id="ARBA00022989"/>
    </source>
</evidence>
<feature type="transmembrane region" description="Helical" evidence="13">
    <location>
        <begin position="153"/>
        <end position="176"/>
    </location>
</feature>
<evidence type="ECO:0000256" key="2">
    <source>
        <dbReference type="ARBA" id="ARBA00006434"/>
    </source>
</evidence>
<feature type="transmembrane region" description="Helical" evidence="13">
    <location>
        <begin position="297"/>
        <end position="321"/>
    </location>
</feature>
<feature type="transmembrane region" description="Helical" evidence="13">
    <location>
        <begin position="261"/>
        <end position="285"/>
    </location>
</feature>
<dbReference type="Proteomes" id="UP000765891">
    <property type="component" value="Unassembled WGS sequence"/>
</dbReference>
<dbReference type="PANTHER" id="PTHR48086">
    <property type="entry name" value="SODIUM/PROLINE SYMPORTER-RELATED"/>
    <property type="match status" value="1"/>
</dbReference>
<dbReference type="Pfam" id="PF00474">
    <property type="entry name" value="SSF"/>
    <property type="match status" value="1"/>
</dbReference>
<feature type="transmembrane region" description="Helical" evidence="13">
    <location>
        <begin position="71"/>
        <end position="93"/>
    </location>
</feature>
<evidence type="ECO:0000313" key="16">
    <source>
        <dbReference type="Proteomes" id="UP000614609"/>
    </source>
</evidence>
<feature type="transmembrane region" description="Helical" evidence="13">
    <location>
        <begin position="222"/>
        <end position="241"/>
    </location>
</feature>
<accession>A0A830G071</accession>
<evidence type="ECO:0000256" key="3">
    <source>
        <dbReference type="ARBA" id="ARBA00022448"/>
    </source>
</evidence>
<feature type="transmembrane region" description="Helical" evidence="13">
    <location>
        <begin position="30"/>
        <end position="51"/>
    </location>
</feature>
<comment type="similarity">
    <text evidence="2 12">Belongs to the sodium:solute symporter (SSF) (TC 2.A.21) family.</text>
</comment>
<evidence type="ECO:0000256" key="4">
    <source>
        <dbReference type="ARBA" id="ARBA00022475"/>
    </source>
</evidence>
<dbReference type="Gene3D" id="1.20.1730.10">
    <property type="entry name" value="Sodium/glucose cotransporter"/>
    <property type="match status" value="1"/>
</dbReference>
<keyword evidence="11" id="KW-0739">Sodium transport</keyword>
<dbReference type="GO" id="GO:0005886">
    <property type="term" value="C:plasma membrane"/>
    <property type="evidence" value="ECO:0007669"/>
    <property type="project" value="UniProtKB-SubCell"/>
</dbReference>
<dbReference type="OrthoDB" id="9779at2157"/>
<dbReference type="InterPro" id="IPR050277">
    <property type="entry name" value="Sodium:Solute_Symporter"/>
</dbReference>
<dbReference type="GO" id="GO:0046942">
    <property type="term" value="P:carboxylic acid transport"/>
    <property type="evidence" value="ECO:0007669"/>
    <property type="project" value="UniProtKB-ARBA"/>
</dbReference>
<reference evidence="14" key="2">
    <citation type="submission" date="2020-09" db="EMBL/GenBank/DDBJ databases">
        <authorList>
            <person name="Sun Q."/>
            <person name="Ohkuma M."/>
        </authorList>
    </citation>
    <scope>NUCLEOTIDE SEQUENCE</scope>
    <source>
        <strain evidence="14">JCM 16108</strain>
    </source>
</reference>
<evidence type="ECO:0000256" key="12">
    <source>
        <dbReference type="RuleBase" id="RU362091"/>
    </source>
</evidence>
<gene>
    <name evidence="14" type="ORF">GCM10009017_18640</name>
    <name evidence="15" type="ORF">J2752_002043</name>
</gene>
<keyword evidence="9" id="KW-0406">Ion transport</keyword>
<reference evidence="15" key="3">
    <citation type="submission" date="2021-03" db="EMBL/GenBank/DDBJ databases">
        <title>Genomic Encyclopedia of Type Strains, Phase IV (KMG-IV): sequencing the most valuable type-strain genomes for metagenomic binning, comparative biology and taxonomic classification.</title>
        <authorList>
            <person name="Goeker M."/>
        </authorList>
    </citation>
    <scope>NUCLEOTIDE SEQUENCE</scope>
    <source>
        <strain evidence="15">DSM 22443</strain>
    </source>
</reference>
<evidence type="ECO:0000256" key="5">
    <source>
        <dbReference type="ARBA" id="ARBA00022692"/>
    </source>
</evidence>
<dbReference type="PANTHER" id="PTHR48086:SF3">
    <property type="entry name" value="SODIUM_PROLINE SYMPORTER"/>
    <property type="match status" value="1"/>
</dbReference>
<dbReference type="PROSITE" id="PS00456">
    <property type="entry name" value="NA_SOLUT_SYMP_1"/>
    <property type="match status" value="1"/>
</dbReference>
<protein>
    <submittedName>
        <fullName evidence="15">Na+/proline symporter</fullName>
    </submittedName>
    <submittedName>
        <fullName evidence="14">Sodium:solute symporter</fullName>
    </submittedName>
</protein>
<evidence type="ECO:0000256" key="11">
    <source>
        <dbReference type="ARBA" id="ARBA00023201"/>
    </source>
</evidence>
<proteinExistence type="inferred from homology"/>
<keyword evidence="8" id="KW-0915">Sodium</keyword>
<dbReference type="InterPro" id="IPR001734">
    <property type="entry name" value="Na/solute_symporter"/>
</dbReference>
<evidence type="ECO:0000313" key="14">
    <source>
        <dbReference type="EMBL" id="GGM68702.1"/>
    </source>
</evidence>
<dbReference type="EMBL" id="BMOO01000004">
    <property type="protein sequence ID" value="GGM68702.1"/>
    <property type="molecule type" value="Genomic_DNA"/>
</dbReference>
<dbReference type="PROSITE" id="PS50283">
    <property type="entry name" value="NA_SOLUT_SYMP_3"/>
    <property type="match status" value="1"/>
</dbReference>
<feature type="transmembrane region" description="Helical" evidence="13">
    <location>
        <begin position="475"/>
        <end position="494"/>
    </location>
</feature>
<feature type="transmembrane region" description="Helical" evidence="13">
    <location>
        <begin position="378"/>
        <end position="395"/>
    </location>
</feature>
<dbReference type="GO" id="GO:0006814">
    <property type="term" value="P:sodium ion transport"/>
    <property type="evidence" value="ECO:0007669"/>
    <property type="project" value="UniProtKB-KW"/>
</dbReference>